<keyword evidence="3" id="KW-1185">Reference proteome</keyword>
<gene>
    <name evidence="2" type="ORF">A1OE_395</name>
</gene>
<keyword evidence="1" id="KW-0812">Transmembrane</keyword>
<dbReference type="EMBL" id="CP003539">
    <property type="protein sequence ID" value="AFX98589.1"/>
    <property type="molecule type" value="Genomic_DNA"/>
</dbReference>
<feature type="transmembrane region" description="Helical" evidence="1">
    <location>
        <begin position="20"/>
        <end position="37"/>
    </location>
</feature>
<sequence>MDLFQKYPIYFKKPEVRLINFKAFFFLCNLFFTINIYNKNIK</sequence>
<dbReference type="HOGENOM" id="CLU_3248741_0_0_5"/>
<keyword evidence="1" id="KW-1133">Transmembrane helix</keyword>
<protein>
    <submittedName>
        <fullName evidence="2">Uncharacterized protein</fullName>
    </submittedName>
</protein>
<dbReference type="Proteomes" id="UP000010077">
    <property type="component" value="Chromosome"/>
</dbReference>
<evidence type="ECO:0000313" key="3">
    <source>
        <dbReference type="Proteomes" id="UP000010077"/>
    </source>
</evidence>
<name>K7YPT8_9PROT</name>
<evidence type="ECO:0000313" key="2">
    <source>
        <dbReference type="EMBL" id="AFX98589.1"/>
    </source>
</evidence>
<dbReference type="AlphaFoldDB" id="K7YPT8"/>
<proteinExistence type="predicted"/>
<dbReference type="KEGG" id="thal:A1OE_395"/>
<reference evidence="2 3" key="1">
    <citation type="journal article" date="2012" name="Proc. Natl. Acad. Sci. U.S.A.">
        <title>Genome streamlining and chemical defense in a coral reef symbiosis.</title>
        <authorList>
            <person name="Kwan J.C."/>
            <person name="Donia M.S."/>
            <person name="Han A.W."/>
            <person name="Hirose E."/>
            <person name="Haygood M.G."/>
            <person name="Schmidt E.W."/>
        </authorList>
    </citation>
    <scope>NUCLEOTIDE SEQUENCE [LARGE SCALE GENOMIC DNA]</scope>
    <source>
        <strain evidence="2 3">L2</strain>
    </source>
</reference>
<organism evidence="2 3">
    <name type="scientific">Candidatus Endolissoclinum faulkneri L2</name>
    <dbReference type="NCBI Taxonomy" id="1193729"/>
    <lineage>
        <taxon>Bacteria</taxon>
        <taxon>Pseudomonadati</taxon>
        <taxon>Pseudomonadota</taxon>
        <taxon>Alphaproteobacteria</taxon>
        <taxon>Rhodospirillales</taxon>
        <taxon>Rhodospirillaceae</taxon>
        <taxon>Candidatus Endolissoclinum</taxon>
    </lineage>
</organism>
<keyword evidence="1" id="KW-0472">Membrane</keyword>
<evidence type="ECO:0000256" key="1">
    <source>
        <dbReference type="SAM" id="Phobius"/>
    </source>
</evidence>
<accession>K7YPT8</accession>